<dbReference type="PROSITE" id="PS51903">
    <property type="entry name" value="CLP_R"/>
    <property type="match status" value="1"/>
</dbReference>
<feature type="compositionally biased region" description="Basic and acidic residues" evidence="6">
    <location>
        <begin position="947"/>
        <end position="956"/>
    </location>
</feature>
<keyword evidence="2 5" id="KW-0677">Repeat</keyword>
<comment type="caution">
    <text evidence="8">The sequence shown here is derived from an EMBL/GenBank/DDBJ whole genome shotgun (WGS) entry which is preliminary data.</text>
</comment>
<dbReference type="Pfam" id="PF23569">
    <property type="entry name" value="NBD_SMAX1"/>
    <property type="match status" value="1"/>
</dbReference>
<feature type="region of interest" description="Disordered" evidence="6">
    <location>
        <begin position="91"/>
        <end position="113"/>
    </location>
</feature>
<keyword evidence="3" id="KW-0805">Transcription regulation</keyword>
<reference evidence="8 9" key="1">
    <citation type="submission" date="2019-01" db="EMBL/GenBank/DDBJ databases">
        <title>Sequencing of cultivated peanut Arachis hypogaea provides insights into genome evolution and oil improvement.</title>
        <authorList>
            <person name="Chen X."/>
        </authorList>
    </citation>
    <scope>NUCLEOTIDE SEQUENCE [LARGE SCALE GENOMIC DNA]</scope>
    <source>
        <strain evidence="9">cv. Fuhuasheng</strain>
        <tissue evidence="8">Leaves</tissue>
    </source>
</reference>
<keyword evidence="9" id="KW-1185">Reference proteome</keyword>
<feature type="region of interest" description="Disordered" evidence="6">
    <location>
        <begin position="936"/>
        <end position="957"/>
    </location>
</feature>
<evidence type="ECO:0000256" key="1">
    <source>
        <dbReference type="ARBA" id="ARBA00008675"/>
    </source>
</evidence>
<dbReference type="InterPro" id="IPR004176">
    <property type="entry name" value="Clp_R_N"/>
</dbReference>
<dbReference type="InterPro" id="IPR003959">
    <property type="entry name" value="ATPase_AAA_core"/>
</dbReference>
<dbReference type="InterPro" id="IPR058680">
    <property type="entry name" value="NBD_SMAX1-like"/>
</dbReference>
<accession>A0A444YAT6</accession>
<dbReference type="Proteomes" id="UP000289738">
    <property type="component" value="Chromosome B07"/>
</dbReference>
<evidence type="ECO:0000256" key="2">
    <source>
        <dbReference type="ARBA" id="ARBA00022737"/>
    </source>
</evidence>
<keyword evidence="4" id="KW-0804">Transcription</keyword>
<organism evidence="8 9">
    <name type="scientific">Arachis hypogaea</name>
    <name type="common">Peanut</name>
    <dbReference type="NCBI Taxonomy" id="3818"/>
    <lineage>
        <taxon>Eukaryota</taxon>
        <taxon>Viridiplantae</taxon>
        <taxon>Streptophyta</taxon>
        <taxon>Embryophyta</taxon>
        <taxon>Tracheophyta</taxon>
        <taxon>Spermatophyta</taxon>
        <taxon>Magnoliopsida</taxon>
        <taxon>eudicotyledons</taxon>
        <taxon>Gunneridae</taxon>
        <taxon>Pentapetalae</taxon>
        <taxon>rosids</taxon>
        <taxon>fabids</taxon>
        <taxon>Fabales</taxon>
        <taxon>Fabaceae</taxon>
        <taxon>Papilionoideae</taxon>
        <taxon>50 kb inversion clade</taxon>
        <taxon>dalbergioids sensu lato</taxon>
        <taxon>Dalbergieae</taxon>
        <taxon>Pterocarpus clade</taxon>
        <taxon>Arachis</taxon>
    </lineage>
</organism>
<dbReference type="AlphaFoldDB" id="A0A444YAT6"/>
<dbReference type="GO" id="GO:0016887">
    <property type="term" value="F:ATP hydrolysis activity"/>
    <property type="evidence" value="ECO:0007669"/>
    <property type="project" value="InterPro"/>
</dbReference>
<name>A0A444YAT6_ARAHY</name>
<dbReference type="SUPFAM" id="SSF52540">
    <property type="entry name" value="P-loop containing nucleoside triphosphate hydrolases"/>
    <property type="match status" value="1"/>
</dbReference>
<dbReference type="Pfam" id="PF26587">
    <property type="entry name" value="AAA_lid_SMAX1"/>
    <property type="match status" value="1"/>
</dbReference>
<evidence type="ECO:0000256" key="3">
    <source>
        <dbReference type="ARBA" id="ARBA00023015"/>
    </source>
</evidence>
<feature type="region of interest" description="Disordered" evidence="6">
    <location>
        <begin position="526"/>
        <end position="596"/>
    </location>
</feature>
<evidence type="ECO:0000313" key="9">
    <source>
        <dbReference type="Proteomes" id="UP000289738"/>
    </source>
</evidence>
<dbReference type="STRING" id="3818.A0A444YAT6"/>
<evidence type="ECO:0000313" key="8">
    <source>
        <dbReference type="EMBL" id="RYQ99062.1"/>
    </source>
</evidence>
<dbReference type="GO" id="GO:0005524">
    <property type="term" value="F:ATP binding"/>
    <property type="evidence" value="ECO:0007669"/>
    <property type="project" value="InterPro"/>
</dbReference>
<dbReference type="Gene3D" id="1.10.1780.10">
    <property type="entry name" value="Clp, N-terminal domain"/>
    <property type="match status" value="1"/>
</dbReference>
<evidence type="ECO:0000256" key="4">
    <source>
        <dbReference type="ARBA" id="ARBA00023163"/>
    </source>
</evidence>
<dbReference type="Gramene" id="arahy.Tifrunner.gnm2.ann2.Ah17g190900.1">
    <property type="protein sequence ID" value="arahy.Tifrunner.gnm2.ann2.Ah17g190900.1-CDS"/>
    <property type="gene ID" value="arahy.Tifrunner.gnm2.ann2.Ah17g190900"/>
</dbReference>
<dbReference type="PANTHER" id="PTHR43572">
    <property type="entry name" value="CHAPERONE PROTEIN CLPD, CHLOROPLASTIC"/>
    <property type="match status" value="1"/>
</dbReference>
<feature type="domain" description="Clp R" evidence="7">
    <location>
        <begin position="8"/>
        <end position="195"/>
    </location>
</feature>
<dbReference type="InterPro" id="IPR058954">
    <property type="entry name" value="AAA_lid_SMAX1"/>
</dbReference>
<dbReference type="InterPro" id="IPR027417">
    <property type="entry name" value="P-loop_NTPase"/>
</dbReference>
<dbReference type="Pfam" id="PF07724">
    <property type="entry name" value="AAA_2"/>
    <property type="match status" value="1"/>
</dbReference>
<comment type="similarity">
    <text evidence="1">Belongs to the ClpA/ClpB family.</text>
</comment>
<sequence length="1124" mass="123079">MPTPVSAARQCLTDEAARALDDAVAVARRRSHAQTTSLHAVSALLALPSSSLRDAITRSRTVVTAVAAAVTVSPRLQLRALELSVGVSLDRLPSSKPSSTSSTADDDGPPVSNSLMAAIKRSQANQRRHPDTFHLMQIHNHQNPQFNQGTASFLKVELKHFVLSILDDPIVSRVFGEAGFRSPDIKLALLQPPNPPPSSRIFSRTRYPPPLFLCSLDSGRPGPGFSSGFPFLDENCRRVADILTRKNKRNPLLMGVYAKTALRSFVEMIEKGRGVAMFPPEMAAVNVISVENEIQEFLISGAMSEEKMGLRFEELGREADQCSNGGGVVVSFGDVAAFVKDGVDSGAVGFVLSRITRLLLDGGGGGGKVWLVGVAEKCDAYSKLLGLFPNVEKDWDLYPMTVTSATPSMEGLYPKSSLMGSFIPFGGFFSTPPEIKTPVSCSSASFARCDECNEKYEEEVADLKVGSATLPSVCLSFPWLQNADLNFHRGLDLAKVNEESTSLNERILGCQKKWNDICRNLHHTRSVDNSQTRPQAPSLEGLRFGSGFTESGSKDPSHIEVQYSNQTSYLPREPPSIYPLKQLPSVPESSDTASISTGTDHVLKFSGIQLTDVRMPWIAPSSMANTSLLDHSSSSSLTPVTTDLGLGTIYTSAAQEPDTPKLQDHKKHLPNLSESLSIDFFDAPNENASHQTPRSACSFPNSEGNFDSVDLKSLNQLLAEKVGWQDDAIYAINRSLFLCNSGAGKRKGSRAGIWFAFLGPDRISKKKIAAALAEIIFGNRENLISVDLSLQDRSFSLNSVFDCEISHCHDALRRKTVVDYIAGELSKRPLSVVFLDHVDKADYLVQTSLSQALKTGKFPDSHGREISINNRIFIVASTVSKGNSNSSSISEGSKMFSEERILEAKKFQMQLILGHTASEDAIKRGITNVQVIRGKGSSKPPFLSKRKQADTNDSKEVGNTCKMQKQVREKSRSYLDLNMPLNEAEECINDNDNEMENSGACSTDICNQIEEKVLFKPFNFDALADELLKSISTQFQRAFSSDFQLEIEYDVMVQILAAAWLSEKKNAVEDWIERVLGRAFAEAKQKKHSASPSQYVMKLVNCESNFVEENAPGGLCLPSRINLN</sequence>
<dbReference type="InterPro" id="IPR036628">
    <property type="entry name" value="Clp_N_dom_sf"/>
</dbReference>
<feature type="compositionally biased region" description="Low complexity" evidence="6">
    <location>
        <begin position="94"/>
        <end position="103"/>
    </location>
</feature>
<evidence type="ECO:0000256" key="6">
    <source>
        <dbReference type="SAM" id="MobiDB-lite"/>
    </source>
</evidence>
<gene>
    <name evidence="8" type="ORF">Ahy_B07g086911</name>
</gene>
<feature type="compositionally biased region" description="Polar residues" evidence="6">
    <location>
        <begin position="587"/>
        <end position="596"/>
    </location>
</feature>
<dbReference type="OrthoDB" id="1723324at2759"/>
<dbReference type="Gene3D" id="3.40.50.300">
    <property type="entry name" value="P-loop containing nucleotide triphosphate hydrolases"/>
    <property type="match status" value="1"/>
</dbReference>
<evidence type="ECO:0000259" key="7">
    <source>
        <dbReference type="PROSITE" id="PS51903"/>
    </source>
</evidence>
<dbReference type="EMBL" id="SDMP01000017">
    <property type="protein sequence ID" value="RYQ99062.1"/>
    <property type="molecule type" value="Genomic_DNA"/>
</dbReference>
<evidence type="ECO:0000256" key="5">
    <source>
        <dbReference type="PROSITE-ProRule" id="PRU01251"/>
    </source>
</evidence>
<dbReference type="InterPro" id="IPR051650">
    <property type="entry name" value="SL_signaling_regulator"/>
</dbReference>
<protein>
    <recommendedName>
        <fullName evidence="7">Clp R domain-containing protein</fullName>
    </recommendedName>
</protein>
<proteinExistence type="inferred from homology"/>
<dbReference type="PANTHER" id="PTHR43572:SF38">
    <property type="entry name" value="PROTEIN SMAX1-LIKE 6"/>
    <property type="match status" value="1"/>
</dbReference>